<dbReference type="Pfam" id="PF13174">
    <property type="entry name" value="TPR_6"/>
    <property type="match status" value="1"/>
</dbReference>
<dbReference type="Pfam" id="PF13176">
    <property type="entry name" value="TPR_7"/>
    <property type="match status" value="1"/>
</dbReference>
<dbReference type="PROSITE" id="PS50005">
    <property type="entry name" value="TPR"/>
    <property type="match status" value="1"/>
</dbReference>
<sequence>MSILDSHPLLKIDMESAAEGVPMFLDEVMKALELEDTPYYQAIKAGATPAAALGLESRHIEALYQQGYDLLAVGEIEKARAILTTLLQLDPSEERGIYALAATYQMEGRFDVAAQIYTTFITMDATNPDGYLRLGECLEAIGETENAAGCYEIALGEAERGHGSPESLQQARAKWAIHGGKQ</sequence>
<reference evidence="2" key="1">
    <citation type="journal article" date="2015" name="Int. J. Syst. Evol. Microbiol.">
        <title>Rhizobium alvei sp. nov., isolated from a freshwater river.</title>
        <authorList>
            <person name="Sheu S.Y."/>
            <person name="Huang H.W."/>
            <person name="Young C.C."/>
            <person name="Chen W.M."/>
        </authorList>
    </citation>
    <scope>NUCLEOTIDE SEQUENCE</scope>
    <source>
        <strain evidence="2">TNR-22</strain>
    </source>
</reference>
<keyword evidence="1" id="KW-0802">TPR repeat</keyword>
<comment type="caution">
    <text evidence="2">The sequence shown here is derived from an EMBL/GenBank/DDBJ whole genome shotgun (WGS) entry which is preliminary data.</text>
</comment>
<dbReference type="Proteomes" id="UP001174932">
    <property type="component" value="Unassembled WGS sequence"/>
</dbReference>
<evidence type="ECO:0000313" key="3">
    <source>
        <dbReference type="Proteomes" id="UP001174932"/>
    </source>
</evidence>
<feature type="repeat" description="TPR" evidence="1">
    <location>
        <begin position="60"/>
        <end position="93"/>
    </location>
</feature>
<dbReference type="InterPro" id="IPR005415">
    <property type="entry name" value="T3SS_Ca_resp_chp_LcrH/SycD"/>
</dbReference>
<accession>A0ABT8YRU3</accession>
<reference evidence="2" key="2">
    <citation type="submission" date="2023-07" db="EMBL/GenBank/DDBJ databases">
        <authorList>
            <person name="Shen H."/>
        </authorList>
    </citation>
    <scope>NUCLEOTIDE SEQUENCE</scope>
    <source>
        <strain evidence="2">TNR-22</strain>
    </source>
</reference>
<dbReference type="PRINTS" id="PR01595">
    <property type="entry name" value="SYCDCHAPRONE"/>
</dbReference>
<dbReference type="SMART" id="SM00028">
    <property type="entry name" value="TPR"/>
    <property type="match status" value="3"/>
</dbReference>
<dbReference type="InterPro" id="IPR011990">
    <property type="entry name" value="TPR-like_helical_dom_sf"/>
</dbReference>
<gene>
    <name evidence="2" type="ORF">Q4481_21060</name>
</gene>
<proteinExistence type="predicted"/>
<dbReference type="EMBL" id="JAUOZU010000018">
    <property type="protein sequence ID" value="MDO6966451.1"/>
    <property type="molecule type" value="Genomic_DNA"/>
</dbReference>
<dbReference type="SUPFAM" id="SSF48452">
    <property type="entry name" value="TPR-like"/>
    <property type="match status" value="1"/>
</dbReference>
<name>A0ABT8YRU3_9HYPH</name>
<keyword evidence="3" id="KW-1185">Reference proteome</keyword>
<organism evidence="2 3">
    <name type="scientific">Rhizobium alvei</name>
    <dbReference type="NCBI Taxonomy" id="1132659"/>
    <lineage>
        <taxon>Bacteria</taxon>
        <taxon>Pseudomonadati</taxon>
        <taxon>Pseudomonadota</taxon>
        <taxon>Alphaproteobacteria</taxon>
        <taxon>Hyphomicrobiales</taxon>
        <taxon>Rhizobiaceae</taxon>
        <taxon>Rhizobium/Agrobacterium group</taxon>
        <taxon>Rhizobium</taxon>
    </lineage>
</organism>
<evidence type="ECO:0000256" key="1">
    <source>
        <dbReference type="PROSITE-ProRule" id="PRU00339"/>
    </source>
</evidence>
<dbReference type="RefSeq" id="WP_304378379.1">
    <property type="nucleotide sequence ID" value="NZ_JAUOZU010000018.1"/>
</dbReference>
<protein>
    <submittedName>
        <fullName evidence="2">Tetratricopeptide repeat protein</fullName>
    </submittedName>
</protein>
<dbReference type="InterPro" id="IPR019734">
    <property type="entry name" value="TPR_rpt"/>
</dbReference>
<dbReference type="Gene3D" id="1.25.40.10">
    <property type="entry name" value="Tetratricopeptide repeat domain"/>
    <property type="match status" value="1"/>
</dbReference>
<evidence type="ECO:0000313" key="2">
    <source>
        <dbReference type="EMBL" id="MDO6966451.1"/>
    </source>
</evidence>